<keyword evidence="1" id="KW-0812">Transmembrane</keyword>
<sequence length="128" mass="14683">MALTPERVTKRNVTSCKFPIESNEYTFRDAIIYALGIGFSTKDECGLRYLYENSKDFQVFPLFGIMVAGPSVINLLALPGLKIKQERVLHLEQYFEQHRPLPPQAKVSNQVEVVDVLDRKTGSQYIFR</sequence>
<gene>
    <name evidence="3" type="ORF">AFUS01_LOCUS23709</name>
</gene>
<dbReference type="GO" id="GO:0044594">
    <property type="term" value="F:17-beta-hydroxysteroid dehydrogenase (NAD+) activity"/>
    <property type="evidence" value="ECO:0007669"/>
    <property type="project" value="TreeGrafter"/>
</dbReference>
<protein>
    <recommendedName>
        <fullName evidence="2">Peroxisomal multifunctional enzyme type 2-like N-terminal domain-containing protein</fullName>
    </recommendedName>
</protein>
<keyword evidence="4" id="KW-1185">Reference proteome</keyword>
<dbReference type="PANTHER" id="PTHR13078:SF56">
    <property type="entry name" value="PEROXISOMAL MULTIFUNCTIONAL ENZYME TYPE 2"/>
    <property type="match status" value="1"/>
</dbReference>
<dbReference type="GO" id="GO:0003857">
    <property type="term" value="F:(3S)-3-hydroxyacyl-CoA dehydrogenase (NAD+) activity"/>
    <property type="evidence" value="ECO:0007669"/>
    <property type="project" value="TreeGrafter"/>
</dbReference>
<evidence type="ECO:0000313" key="4">
    <source>
        <dbReference type="Proteomes" id="UP000708208"/>
    </source>
</evidence>
<dbReference type="GO" id="GO:0004300">
    <property type="term" value="F:enoyl-CoA hydratase activity"/>
    <property type="evidence" value="ECO:0007669"/>
    <property type="project" value="TreeGrafter"/>
</dbReference>
<proteinExistence type="predicted"/>
<dbReference type="InterPro" id="IPR054357">
    <property type="entry name" value="MFE-2_N"/>
</dbReference>
<dbReference type="EMBL" id="CAJVCH010288167">
    <property type="protein sequence ID" value="CAG7785059.1"/>
    <property type="molecule type" value="Genomic_DNA"/>
</dbReference>
<dbReference type="Proteomes" id="UP000708208">
    <property type="component" value="Unassembled WGS sequence"/>
</dbReference>
<evidence type="ECO:0000256" key="1">
    <source>
        <dbReference type="SAM" id="Phobius"/>
    </source>
</evidence>
<dbReference type="OrthoDB" id="3592703at2759"/>
<evidence type="ECO:0000259" key="2">
    <source>
        <dbReference type="Pfam" id="PF22622"/>
    </source>
</evidence>
<comment type="caution">
    <text evidence="3">The sequence shown here is derived from an EMBL/GenBank/DDBJ whole genome shotgun (WGS) entry which is preliminary data.</text>
</comment>
<dbReference type="AlphaFoldDB" id="A0A8J2L0N4"/>
<accession>A0A8J2L0N4</accession>
<name>A0A8J2L0N4_9HEXA</name>
<evidence type="ECO:0000313" key="3">
    <source>
        <dbReference type="EMBL" id="CAG7785059.1"/>
    </source>
</evidence>
<dbReference type="PANTHER" id="PTHR13078">
    <property type="entry name" value="PEROXISOMAL MULTIFUNCTIONAL ENZYME TYPE 2-RELATED"/>
    <property type="match status" value="1"/>
</dbReference>
<dbReference type="GO" id="GO:0005777">
    <property type="term" value="C:peroxisome"/>
    <property type="evidence" value="ECO:0007669"/>
    <property type="project" value="TreeGrafter"/>
</dbReference>
<feature type="transmembrane region" description="Helical" evidence="1">
    <location>
        <begin position="59"/>
        <end position="78"/>
    </location>
</feature>
<keyword evidence="1" id="KW-0472">Membrane</keyword>
<dbReference type="GO" id="GO:0006635">
    <property type="term" value="P:fatty acid beta-oxidation"/>
    <property type="evidence" value="ECO:0007669"/>
    <property type="project" value="TreeGrafter"/>
</dbReference>
<feature type="non-terminal residue" evidence="3">
    <location>
        <position position="1"/>
    </location>
</feature>
<keyword evidence="1" id="KW-1133">Transmembrane helix</keyword>
<feature type="domain" description="Peroxisomal multifunctional enzyme type 2-like N-terminal" evidence="2">
    <location>
        <begin position="24"/>
        <end position="123"/>
    </location>
</feature>
<dbReference type="Pfam" id="PF22622">
    <property type="entry name" value="MFE-2_hydrat-2_N"/>
    <property type="match status" value="1"/>
</dbReference>
<reference evidence="3" key="1">
    <citation type="submission" date="2021-06" db="EMBL/GenBank/DDBJ databases">
        <authorList>
            <person name="Hodson N. C."/>
            <person name="Mongue J. A."/>
            <person name="Jaron S. K."/>
        </authorList>
    </citation>
    <scope>NUCLEOTIDE SEQUENCE</scope>
</reference>
<organism evidence="3 4">
    <name type="scientific">Allacma fusca</name>
    <dbReference type="NCBI Taxonomy" id="39272"/>
    <lineage>
        <taxon>Eukaryota</taxon>
        <taxon>Metazoa</taxon>
        <taxon>Ecdysozoa</taxon>
        <taxon>Arthropoda</taxon>
        <taxon>Hexapoda</taxon>
        <taxon>Collembola</taxon>
        <taxon>Symphypleona</taxon>
        <taxon>Sminthuridae</taxon>
        <taxon>Allacma</taxon>
    </lineage>
</organism>